<dbReference type="PANTHER" id="PTHR32322">
    <property type="entry name" value="INNER MEMBRANE TRANSPORTER"/>
    <property type="match status" value="1"/>
</dbReference>
<dbReference type="InterPro" id="IPR000620">
    <property type="entry name" value="EamA_dom"/>
</dbReference>
<feature type="transmembrane region" description="Helical" evidence="5">
    <location>
        <begin position="243"/>
        <end position="262"/>
    </location>
</feature>
<dbReference type="SUPFAM" id="SSF103481">
    <property type="entry name" value="Multidrug resistance efflux transporter EmrE"/>
    <property type="match status" value="2"/>
</dbReference>
<reference evidence="7 8" key="1">
    <citation type="submission" date="2018-04" db="EMBL/GenBank/DDBJ databases">
        <title>Thalassorhabdus spongiae gen. nov., sp. nov., isolated from a marine sponge in South-West Iceland.</title>
        <authorList>
            <person name="Knobloch S."/>
            <person name="Daussin A."/>
            <person name="Johannsson R."/>
            <person name="Marteinsson V.T."/>
        </authorList>
    </citation>
    <scope>NUCLEOTIDE SEQUENCE [LARGE SCALE GENOMIC DNA]</scope>
    <source>
        <strain evidence="7 8">Hp12</strain>
    </source>
</reference>
<dbReference type="PANTHER" id="PTHR32322:SF9">
    <property type="entry name" value="AMINO-ACID METABOLITE EFFLUX PUMP-RELATED"/>
    <property type="match status" value="1"/>
</dbReference>
<gene>
    <name evidence="7" type="ORF">DC094_07070</name>
</gene>
<evidence type="ECO:0000259" key="6">
    <source>
        <dbReference type="Pfam" id="PF00892"/>
    </source>
</evidence>
<name>A0A2V1H2W4_9GAMM</name>
<feature type="transmembrane region" description="Helical" evidence="5">
    <location>
        <begin position="66"/>
        <end position="86"/>
    </location>
</feature>
<organism evidence="7 8">
    <name type="scientific">Pelagibaculum spongiae</name>
    <dbReference type="NCBI Taxonomy" id="2080658"/>
    <lineage>
        <taxon>Bacteria</taxon>
        <taxon>Pseudomonadati</taxon>
        <taxon>Pseudomonadota</taxon>
        <taxon>Gammaproteobacteria</taxon>
        <taxon>Oceanospirillales</taxon>
        <taxon>Pelagibaculum</taxon>
    </lineage>
</organism>
<keyword evidence="4 5" id="KW-0472">Membrane</keyword>
<dbReference type="InterPro" id="IPR037185">
    <property type="entry name" value="EmrE-like"/>
</dbReference>
<evidence type="ECO:0000313" key="7">
    <source>
        <dbReference type="EMBL" id="PVZ70349.1"/>
    </source>
</evidence>
<dbReference type="EMBL" id="QDDL01000002">
    <property type="protein sequence ID" value="PVZ70349.1"/>
    <property type="molecule type" value="Genomic_DNA"/>
</dbReference>
<keyword evidence="8" id="KW-1185">Reference proteome</keyword>
<feature type="transmembrane region" description="Helical" evidence="5">
    <location>
        <begin position="33"/>
        <end position="54"/>
    </location>
</feature>
<proteinExistence type="predicted"/>
<accession>A0A2V1H2W4</accession>
<evidence type="ECO:0000256" key="4">
    <source>
        <dbReference type="ARBA" id="ARBA00023136"/>
    </source>
</evidence>
<feature type="transmembrane region" description="Helical" evidence="5">
    <location>
        <begin position="268"/>
        <end position="293"/>
    </location>
</feature>
<dbReference type="Proteomes" id="UP000244906">
    <property type="component" value="Unassembled WGS sequence"/>
</dbReference>
<protein>
    <submittedName>
        <fullName evidence="7">EamA family transporter</fullName>
    </submittedName>
</protein>
<feature type="transmembrane region" description="Helical" evidence="5">
    <location>
        <begin position="148"/>
        <end position="167"/>
    </location>
</feature>
<evidence type="ECO:0000256" key="5">
    <source>
        <dbReference type="SAM" id="Phobius"/>
    </source>
</evidence>
<feature type="transmembrane region" description="Helical" evidence="5">
    <location>
        <begin position="212"/>
        <end position="231"/>
    </location>
</feature>
<evidence type="ECO:0000256" key="3">
    <source>
        <dbReference type="ARBA" id="ARBA00022989"/>
    </source>
</evidence>
<evidence type="ECO:0000256" key="2">
    <source>
        <dbReference type="ARBA" id="ARBA00022692"/>
    </source>
</evidence>
<dbReference type="InterPro" id="IPR050638">
    <property type="entry name" value="AA-Vitamin_Transporters"/>
</dbReference>
<dbReference type="OrthoDB" id="9810556at2"/>
<keyword evidence="3 5" id="KW-1133">Transmembrane helix</keyword>
<feature type="transmembrane region" description="Helical" evidence="5">
    <location>
        <begin position="92"/>
        <end position="111"/>
    </location>
</feature>
<dbReference type="Gene3D" id="1.10.3730.20">
    <property type="match status" value="1"/>
</dbReference>
<dbReference type="AlphaFoldDB" id="A0A2V1H2W4"/>
<evidence type="ECO:0000256" key="1">
    <source>
        <dbReference type="ARBA" id="ARBA00004141"/>
    </source>
</evidence>
<dbReference type="GO" id="GO:0016020">
    <property type="term" value="C:membrane"/>
    <property type="evidence" value="ECO:0007669"/>
    <property type="project" value="UniProtKB-SubCell"/>
</dbReference>
<feature type="domain" description="EamA" evidence="6">
    <location>
        <begin position="149"/>
        <end position="285"/>
    </location>
</feature>
<comment type="caution">
    <text evidence="7">The sequence shown here is derived from an EMBL/GenBank/DDBJ whole genome shotgun (WGS) entry which is preliminary data.</text>
</comment>
<evidence type="ECO:0000313" key="8">
    <source>
        <dbReference type="Proteomes" id="UP000244906"/>
    </source>
</evidence>
<feature type="domain" description="EamA" evidence="6">
    <location>
        <begin position="6"/>
        <end position="136"/>
    </location>
</feature>
<sequence>MSLSSLFQLLGLSAIWGGSFLFMRMAVPALGPAVMIELRVLFAAIFLAIVALIIKKKLNLRQHWRTFLFLGLFNTGLPFLLIAYAAQTLSVSLLSIINAMAPVWGVVIGFLWKGSRLTVKTALGLLLGVVGVAVLVGFDASVGWSDSLAVMASLAAALCYGIASNFVQHNQAEGAKPIEPFANAHGSMWAASLWLLPFIPFAPANYMPSPTIALAVVALGVVCSGIAYLMYFKLIVDIGAPGALTVTFLVPFFGVLWGVLFLAEPLSWNIWVGAPVVVAGTMLVTGFSASALFKRKRSS</sequence>
<comment type="subcellular location">
    <subcellularLocation>
        <location evidence="1">Membrane</location>
        <topology evidence="1">Multi-pass membrane protein</topology>
    </subcellularLocation>
</comment>
<dbReference type="RefSeq" id="WP_116686421.1">
    <property type="nucleotide sequence ID" value="NZ_CAWNYD010000002.1"/>
</dbReference>
<dbReference type="Pfam" id="PF00892">
    <property type="entry name" value="EamA"/>
    <property type="match status" value="2"/>
</dbReference>
<feature type="transmembrane region" description="Helical" evidence="5">
    <location>
        <begin position="123"/>
        <end position="142"/>
    </location>
</feature>
<keyword evidence="2 5" id="KW-0812">Transmembrane</keyword>
<feature type="transmembrane region" description="Helical" evidence="5">
    <location>
        <begin position="188"/>
        <end position="206"/>
    </location>
</feature>